<sequence>MTCAHCGGAFRENDGARCAWHDGVLAVPAEAEGKQRWSCCAQDGDVAGCVTSLHVPPRATRPKDDSVFRISQVTK</sequence>
<evidence type="ECO:0000313" key="2">
    <source>
        <dbReference type="Proteomes" id="UP001221757"/>
    </source>
</evidence>
<reference evidence="1" key="1">
    <citation type="submission" date="2023-03" db="EMBL/GenBank/DDBJ databases">
        <title>Massive genome expansion in bonnet fungi (Mycena s.s.) driven by repeated elements and novel gene families across ecological guilds.</title>
        <authorList>
            <consortium name="Lawrence Berkeley National Laboratory"/>
            <person name="Harder C.B."/>
            <person name="Miyauchi S."/>
            <person name="Viragh M."/>
            <person name="Kuo A."/>
            <person name="Thoen E."/>
            <person name="Andreopoulos B."/>
            <person name="Lu D."/>
            <person name="Skrede I."/>
            <person name="Drula E."/>
            <person name="Henrissat B."/>
            <person name="Morin E."/>
            <person name="Kohler A."/>
            <person name="Barry K."/>
            <person name="LaButti K."/>
            <person name="Morin E."/>
            <person name="Salamov A."/>
            <person name="Lipzen A."/>
            <person name="Mereny Z."/>
            <person name="Hegedus B."/>
            <person name="Baldrian P."/>
            <person name="Stursova M."/>
            <person name="Weitz H."/>
            <person name="Taylor A."/>
            <person name="Grigoriev I.V."/>
            <person name="Nagy L.G."/>
            <person name="Martin F."/>
            <person name="Kauserud H."/>
        </authorList>
    </citation>
    <scope>NUCLEOTIDE SEQUENCE</scope>
    <source>
        <strain evidence="1">CBHHK067</strain>
    </source>
</reference>
<keyword evidence="2" id="KW-1185">Reference proteome</keyword>
<name>A0AAD7CVD9_MYCRO</name>
<dbReference type="EMBL" id="JARKIE010000219">
    <property type="protein sequence ID" value="KAJ7664850.1"/>
    <property type="molecule type" value="Genomic_DNA"/>
</dbReference>
<organism evidence="1 2">
    <name type="scientific">Mycena rosella</name>
    <name type="common">Pink bonnet</name>
    <name type="synonym">Agaricus rosellus</name>
    <dbReference type="NCBI Taxonomy" id="1033263"/>
    <lineage>
        <taxon>Eukaryota</taxon>
        <taxon>Fungi</taxon>
        <taxon>Dikarya</taxon>
        <taxon>Basidiomycota</taxon>
        <taxon>Agaricomycotina</taxon>
        <taxon>Agaricomycetes</taxon>
        <taxon>Agaricomycetidae</taxon>
        <taxon>Agaricales</taxon>
        <taxon>Marasmiineae</taxon>
        <taxon>Mycenaceae</taxon>
        <taxon>Mycena</taxon>
    </lineage>
</organism>
<proteinExistence type="predicted"/>
<dbReference type="Proteomes" id="UP001221757">
    <property type="component" value="Unassembled WGS sequence"/>
</dbReference>
<dbReference type="AlphaFoldDB" id="A0AAD7CVD9"/>
<accession>A0AAD7CVD9</accession>
<protein>
    <submittedName>
        <fullName evidence="1">Uncharacterized protein</fullName>
    </submittedName>
</protein>
<evidence type="ECO:0000313" key="1">
    <source>
        <dbReference type="EMBL" id="KAJ7664850.1"/>
    </source>
</evidence>
<comment type="caution">
    <text evidence="1">The sequence shown here is derived from an EMBL/GenBank/DDBJ whole genome shotgun (WGS) entry which is preliminary data.</text>
</comment>
<gene>
    <name evidence="1" type="ORF">B0H17DRAFT_1091321</name>
</gene>